<dbReference type="Pfam" id="PF00035">
    <property type="entry name" value="dsrm"/>
    <property type="match status" value="1"/>
</dbReference>
<feature type="active site" evidence="12">
    <location>
        <position position="85"/>
    </location>
</feature>
<keyword evidence="8 12" id="KW-0255">Endonuclease</keyword>
<evidence type="ECO:0000256" key="1">
    <source>
        <dbReference type="ARBA" id="ARBA00000109"/>
    </source>
</evidence>
<dbReference type="GO" id="GO:0010468">
    <property type="term" value="P:regulation of gene expression"/>
    <property type="evidence" value="ECO:0007669"/>
    <property type="project" value="TreeGrafter"/>
</dbReference>
<keyword evidence="9 12" id="KW-0378">Hydrolase</keyword>
<keyword evidence="7 12" id="KW-0699">rRNA-binding</keyword>
<dbReference type="GO" id="GO:0008033">
    <property type="term" value="P:tRNA processing"/>
    <property type="evidence" value="ECO:0007669"/>
    <property type="project" value="UniProtKB-KW"/>
</dbReference>
<reference evidence="16 17" key="1">
    <citation type="journal article" date="2018" name="Nat. Biotechnol.">
        <title>A standardized bacterial taxonomy based on genome phylogeny substantially revises the tree of life.</title>
        <authorList>
            <person name="Parks D.H."/>
            <person name="Chuvochina M."/>
            <person name="Waite D.W."/>
            <person name="Rinke C."/>
            <person name="Skarshewski A."/>
            <person name="Chaumeil P.A."/>
            <person name="Hugenholtz P."/>
        </authorList>
    </citation>
    <scope>NUCLEOTIDE SEQUENCE [LARGE SCALE GENOMIC DNA]</scope>
    <source>
        <strain evidence="16">UBA11306</strain>
    </source>
</reference>
<keyword evidence="11 12" id="KW-0694">RNA-binding</keyword>
<dbReference type="InterPro" id="IPR014720">
    <property type="entry name" value="dsRBD_dom"/>
</dbReference>
<dbReference type="InterPro" id="IPR011907">
    <property type="entry name" value="RNase_III"/>
</dbReference>
<evidence type="ECO:0000313" key="17">
    <source>
        <dbReference type="Proteomes" id="UP000262195"/>
    </source>
</evidence>
<comment type="catalytic activity">
    <reaction evidence="1 12">
        <text>Endonucleolytic cleavage to 5'-phosphomonoester.</text>
        <dbReference type="EC" id="3.1.26.3"/>
    </reaction>
</comment>
<dbReference type="GO" id="GO:0004525">
    <property type="term" value="F:ribonuclease III activity"/>
    <property type="evidence" value="ECO:0007669"/>
    <property type="project" value="UniProtKB-UniRule"/>
</dbReference>
<dbReference type="Gene3D" id="1.10.1520.10">
    <property type="entry name" value="Ribonuclease III domain"/>
    <property type="match status" value="1"/>
</dbReference>
<dbReference type="EC" id="3.1.26.3" evidence="12"/>
<dbReference type="CDD" id="cd00593">
    <property type="entry name" value="RIBOc"/>
    <property type="match status" value="1"/>
</dbReference>
<name>A0A3D4S588_9ENTE</name>
<dbReference type="PROSITE" id="PS00517">
    <property type="entry name" value="RNASE_3_1"/>
    <property type="match status" value="1"/>
</dbReference>
<comment type="similarity">
    <text evidence="2">Belongs to the ribonuclease III family.</text>
</comment>
<keyword evidence="4 12" id="KW-0507">mRNA processing</keyword>
<comment type="subcellular location">
    <subcellularLocation>
        <location evidence="12">Cytoplasm</location>
    </subcellularLocation>
</comment>
<dbReference type="InterPro" id="IPR000999">
    <property type="entry name" value="RNase_III_dom"/>
</dbReference>
<dbReference type="PROSITE" id="PS50137">
    <property type="entry name" value="DS_RBD"/>
    <property type="match status" value="1"/>
</dbReference>
<dbReference type="GO" id="GO:0006364">
    <property type="term" value="P:rRNA processing"/>
    <property type="evidence" value="ECO:0007669"/>
    <property type="project" value="UniProtKB-UniRule"/>
</dbReference>
<evidence type="ECO:0000256" key="3">
    <source>
        <dbReference type="ARBA" id="ARBA00022552"/>
    </source>
</evidence>
<keyword evidence="5 12" id="KW-0540">Nuclease</keyword>
<feature type="active site" evidence="12">
    <location>
        <position position="157"/>
    </location>
</feature>
<comment type="caution">
    <text evidence="16">The sequence shown here is derived from an EMBL/GenBank/DDBJ whole genome shotgun (WGS) entry which is preliminary data.</text>
</comment>
<dbReference type="EMBL" id="DQHO01000023">
    <property type="protein sequence ID" value="HCS93796.1"/>
    <property type="molecule type" value="Genomic_DNA"/>
</dbReference>
<evidence type="ECO:0000256" key="2">
    <source>
        <dbReference type="ARBA" id="ARBA00010183"/>
    </source>
</evidence>
<dbReference type="Gene3D" id="3.30.160.20">
    <property type="match status" value="1"/>
</dbReference>
<dbReference type="SMART" id="SM00358">
    <property type="entry name" value="DSRM"/>
    <property type="match status" value="1"/>
</dbReference>
<dbReference type="Pfam" id="PF14622">
    <property type="entry name" value="Ribonucleas_3_3"/>
    <property type="match status" value="1"/>
</dbReference>
<keyword evidence="10 12" id="KW-0460">Magnesium</keyword>
<dbReference type="AlphaFoldDB" id="A0A3D4S588"/>
<evidence type="ECO:0000256" key="6">
    <source>
        <dbReference type="ARBA" id="ARBA00022723"/>
    </source>
</evidence>
<dbReference type="PROSITE" id="PS50142">
    <property type="entry name" value="RNASE_3_2"/>
    <property type="match status" value="1"/>
</dbReference>
<gene>
    <name evidence="12" type="primary">rnc</name>
    <name evidence="16" type="ORF">DIW15_03685</name>
</gene>
<feature type="binding site" evidence="12">
    <location>
        <position position="81"/>
    </location>
    <ligand>
        <name>Mg(2+)</name>
        <dbReference type="ChEBI" id="CHEBI:18420"/>
    </ligand>
</feature>
<proteinExistence type="inferred from homology"/>
<evidence type="ECO:0000256" key="12">
    <source>
        <dbReference type="HAMAP-Rule" id="MF_00104"/>
    </source>
</evidence>
<dbReference type="GO" id="GO:0006397">
    <property type="term" value="P:mRNA processing"/>
    <property type="evidence" value="ECO:0007669"/>
    <property type="project" value="UniProtKB-UniRule"/>
</dbReference>
<evidence type="ECO:0000256" key="13">
    <source>
        <dbReference type="SAM" id="MobiDB-lite"/>
    </source>
</evidence>
<keyword evidence="12" id="KW-0963">Cytoplasm</keyword>
<keyword evidence="3 12" id="KW-0698">rRNA processing</keyword>
<keyword evidence="12" id="KW-0819">tRNA processing</keyword>
<feature type="domain" description="RNase III" evidence="15">
    <location>
        <begin position="39"/>
        <end position="168"/>
    </location>
</feature>
<dbReference type="NCBIfam" id="TIGR02191">
    <property type="entry name" value="RNaseIII"/>
    <property type="match status" value="1"/>
</dbReference>
<evidence type="ECO:0000259" key="14">
    <source>
        <dbReference type="PROSITE" id="PS50137"/>
    </source>
</evidence>
<dbReference type="SUPFAM" id="SSF54768">
    <property type="entry name" value="dsRNA-binding domain-like"/>
    <property type="match status" value="1"/>
</dbReference>
<dbReference type="GO" id="GO:0046872">
    <property type="term" value="F:metal ion binding"/>
    <property type="evidence" value="ECO:0007669"/>
    <property type="project" value="UniProtKB-KW"/>
</dbReference>
<feature type="compositionally biased region" description="Polar residues" evidence="13">
    <location>
        <begin position="1"/>
        <end position="15"/>
    </location>
</feature>
<evidence type="ECO:0000259" key="15">
    <source>
        <dbReference type="PROSITE" id="PS50142"/>
    </source>
</evidence>
<dbReference type="InterPro" id="IPR036389">
    <property type="entry name" value="RNase_III_sf"/>
</dbReference>
<dbReference type="CDD" id="cd10845">
    <property type="entry name" value="DSRM_RNAse_III_family"/>
    <property type="match status" value="1"/>
</dbReference>
<evidence type="ECO:0000256" key="10">
    <source>
        <dbReference type="ARBA" id="ARBA00022842"/>
    </source>
</evidence>
<comment type="subunit">
    <text evidence="12">Homodimer.</text>
</comment>
<dbReference type="FunFam" id="1.10.1520.10:FF:000001">
    <property type="entry name" value="Ribonuclease 3"/>
    <property type="match status" value="1"/>
</dbReference>
<keyword evidence="6 12" id="KW-0479">Metal-binding</keyword>
<feature type="binding site" evidence="12">
    <location>
        <position position="154"/>
    </location>
    <ligand>
        <name>Mg(2+)</name>
        <dbReference type="ChEBI" id="CHEBI:18420"/>
    </ligand>
</feature>
<evidence type="ECO:0000313" key="16">
    <source>
        <dbReference type="EMBL" id="HCS93796.1"/>
    </source>
</evidence>
<evidence type="ECO:0000256" key="9">
    <source>
        <dbReference type="ARBA" id="ARBA00022801"/>
    </source>
</evidence>
<protein>
    <recommendedName>
        <fullName evidence="12">Ribonuclease 3</fullName>
        <ecNumber evidence="12">3.1.26.3</ecNumber>
    </recommendedName>
    <alternativeName>
        <fullName evidence="12">Ribonuclease III</fullName>
        <shortName evidence="12">RNase III</shortName>
    </alternativeName>
</protein>
<evidence type="ECO:0000256" key="7">
    <source>
        <dbReference type="ARBA" id="ARBA00022730"/>
    </source>
</evidence>
<sequence>MGINKSNNKVNGNFKRQSDEKSGIASQKVISTTTGNKRQEIIAQLTGYRFKDTALIDQAFSHTSFVNEHQLHHNASYERLEFLGDAVLELTVSKYLYYNYVEWPEGKLTRLRAALVCEENLSRLALDCHFDQLMLLGRGEDASGGRKRPSLLCDVFEAVIGALYLEGGYEVSEDFIISQVTSKVDQVIEKITDYKTLLQEKLQMDGPVQISYDLIEEKGPAHQKSFLVAVSKNETQIGIGRGNSKKVAEQAAAQDALSKI</sequence>
<dbReference type="STRING" id="1121105.GCA_000421665_01120"/>
<evidence type="ECO:0000256" key="4">
    <source>
        <dbReference type="ARBA" id="ARBA00022664"/>
    </source>
</evidence>
<dbReference type="HAMAP" id="MF_00104">
    <property type="entry name" value="RNase_III"/>
    <property type="match status" value="1"/>
</dbReference>
<dbReference type="PANTHER" id="PTHR11207:SF0">
    <property type="entry name" value="RIBONUCLEASE 3"/>
    <property type="match status" value="1"/>
</dbReference>
<comment type="function">
    <text evidence="12">Digests double-stranded RNA. Involved in the processing of primary rRNA transcript to yield the immediate precursors to the large and small rRNAs (23S and 16S). Processes some mRNAs, and tRNAs when they are encoded in the rRNA operon. Processes pre-crRNA and tracrRNA of type II CRISPR loci if present in the organism.</text>
</comment>
<evidence type="ECO:0000256" key="5">
    <source>
        <dbReference type="ARBA" id="ARBA00022722"/>
    </source>
</evidence>
<dbReference type="GO" id="GO:0005737">
    <property type="term" value="C:cytoplasm"/>
    <property type="evidence" value="ECO:0007669"/>
    <property type="project" value="UniProtKB-SubCell"/>
</dbReference>
<feature type="domain" description="DRBM" evidence="14">
    <location>
        <begin position="193"/>
        <end position="260"/>
    </location>
</feature>
<dbReference type="SUPFAM" id="SSF69065">
    <property type="entry name" value="RNase III domain-like"/>
    <property type="match status" value="1"/>
</dbReference>
<evidence type="ECO:0000256" key="11">
    <source>
        <dbReference type="ARBA" id="ARBA00022884"/>
    </source>
</evidence>
<feature type="binding site" evidence="12">
    <location>
        <position position="157"/>
    </location>
    <ligand>
        <name>Mg(2+)</name>
        <dbReference type="ChEBI" id="CHEBI:18420"/>
    </ligand>
</feature>
<evidence type="ECO:0000256" key="8">
    <source>
        <dbReference type="ARBA" id="ARBA00022759"/>
    </source>
</evidence>
<dbReference type="GO" id="GO:0019843">
    <property type="term" value="F:rRNA binding"/>
    <property type="evidence" value="ECO:0007669"/>
    <property type="project" value="UniProtKB-KW"/>
</dbReference>
<organism evidence="16 17">
    <name type="scientific">Bavariicoccus seileri</name>
    <dbReference type="NCBI Taxonomy" id="549685"/>
    <lineage>
        <taxon>Bacteria</taxon>
        <taxon>Bacillati</taxon>
        <taxon>Bacillota</taxon>
        <taxon>Bacilli</taxon>
        <taxon>Lactobacillales</taxon>
        <taxon>Enterococcaceae</taxon>
        <taxon>Bavariicoccus</taxon>
    </lineage>
</organism>
<feature type="region of interest" description="Disordered" evidence="13">
    <location>
        <begin position="1"/>
        <end position="29"/>
    </location>
</feature>
<dbReference type="PANTHER" id="PTHR11207">
    <property type="entry name" value="RIBONUCLEASE III"/>
    <property type="match status" value="1"/>
</dbReference>
<dbReference type="SMART" id="SM00535">
    <property type="entry name" value="RIBOc"/>
    <property type="match status" value="1"/>
</dbReference>
<dbReference type="GO" id="GO:0003725">
    <property type="term" value="F:double-stranded RNA binding"/>
    <property type="evidence" value="ECO:0007669"/>
    <property type="project" value="TreeGrafter"/>
</dbReference>
<dbReference type="Proteomes" id="UP000262195">
    <property type="component" value="Unassembled WGS sequence"/>
</dbReference>
<comment type="cofactor">
    <cofactor evidence="12">
        <name>Mg(2+)</name>
        <dbReference type="ChEBI" id="CHEBI:18420"/>
    </cofactor>
</comment>
<accession>A0A3D4S588</accession>